<feature type="transmembrane region" description="Helical" evidence="1">
    <location>
        <begin position="9"/>
        <end position="28"/>
    </location>
</feature>
<name>A0ABY4SE12_AQUTE</name>
<evidence type="ECO:0000313" key="2">
    <source>
        <dbReference type="EMBL" id="URI11218.1"/>
    </source>
</evidence>
<reference evidence="2" key="1">
    <citation type="submission" date="2022-05" db="EMBL/GenBank/DDBJ databases">
        <title>An RpoN-dependent PEP-CTERM gene is involved in floc formation of an Aquincola tertiaricarbonis strain.</title>
        <authorList>
            <person name="Qiu D."/>
            <person name="Xia M."/>
        </authorList>
    </citation>
    <scope>NUCLEOTIDE SEQUENCE</scope>
    <source>
        <strain evidence="2">RN12</strain>
    </source>
</reference>
<gene>
    <name evidence="2" type="ORF">MW290_19870</name>
</gene>
<evidence type="ECO:0000313" key="3">
    <source>
        <dbReference type="Proteomes" id="UP001056201"/>
    </source>
</evidence>
<keyword evidence="1" id="KW-1133">Transmembrane helix</keyword>
<protein>
    <submittedName>
        <fullName evidence="2">Uncharacterized protein</fullName>
    </submittedName>
</protein>
<organism evidence="2 3">
    <name type="scientific">Aquincola tertiaricarbonis</name>
    <dbReference type="NCBI Taxonomy" id="391953"/>
    <lineage>
        <taxon>Bacteria</taxon>
        <taxon>Pseudomonadati</taxon>
        <taxon>Pseudomonadota</taxon>
        <taxon>Betaproteobacteria</taxon>
        <taxon>Burkholderiales</taxon>
        <taxon>Sphaerotilaceae</taxon>
        <taxon>Aquincola</taxon>
    </lineage>
</organism>
<keyword evidence="3" id="KW-1185">Reference proteome</keyword>
<dbReference type="Proteomes" id="UP001056201">
    <property type="component" value="Chromosome 2"/>
</dbReference>
<dbReference type="RefSeq" id="WP_250199418.1">
    <property type="nucleotide sequence ID" value="NZ_CP097636.1"/>
</dbReference>
<keyword evidence="1" id="KW-0472">Membrane</keyword>
<feature type="transmembrane region" description="Helical" evidence="1">
    <location>
        <begin position="34"/>
        <end position="55"/>
    </location>
</feature>
<evidence type="ECO:0000256" key="1">
    <source>
        <dbReference type="SAM" id="Phobius"/>
    </source>
</evidence>
<proteinExistence type="predicted"/>
<accession>A0ABY4SE12</accession>
<dbReference type="EMBL" id="CP097636">
    <property type="protein sequence ID" value="URI11218.1"/>
    <property type="molecule type" value="Genomic_DNA"/>
</dbReference>
<keyword evidence="1" id="KW-0812">Transmembrane</keyword>
<sequence>MKPQTVEKLVWVLLYGGIVLAALGYFVARGDENMGLVMQLGGGVAVAAGVLLIWLRSRMERR</sequence>